<name>A0A0E9QB40_ANGAN</name>
<dbReference type="AlphaFoldDB" id="A0A0E9QB40"/>
<accession>A0A0E9QB40</accession>
<organism evidence="1">
    <name type="scientific">Anguilla anguilla</name>
    <name type="common">European freshwater eel</name>
    <name type="synonym">Muraena anguilla</name>
    <dbReference type="NCBI Taxonomy" id="7936"/>
    <lineage>
        <taxon>Eukaryota</taxon>
        <taxon>Metazoa</taxon>
        <taxon>Chordata</taxon>
        <taxon>Craniata</taxon>
        <taxon>Vertebrata</taxon>
        <taxon>Euteleostomi</taxon>
        <taxon>Actinopterygii</taxon>
        <taxon>Neopterygii</taxon>
        <taxon>Teleostei</taxon>
        <taxon>Anguilliformes</taxon>
        <taxon>Anguillidae</taxon>
        <taxon>Anguilla</taxon>
    </lineage>
</organism>
<reference evidence="1" key="2">
    <citation type="journal article" date="2015" name="Fish Shellfish Immunol.">
        <title>Early steps in the European eel (Anguilla anguilla)-Vibrio vulnificus interaction in the gills: Role of the RtxA13 toxin.</title>
        <authorList>
            <person name="Callol A."/>
            <person name="Pajuelo D."/>
            <person name="Ebbesson L."/>
            <person name="Teles M."/>
            <person name="MacKenzie S."/>
            <person name="Amaro C."/>
        </authorList>
    </citation>
    <scope>NUCLEOTIDE SEQUENCE</scope>
</reference>
<reference evidence="1" key="1">
    <citation type="submission" date="2014-11" db="EMBL/GenBank/DDBJ databases">
        <authorList>
            <person name="Amaro Gonzalez C."/>
        </authorList>
    </citation>
    <scope>NUCLEOTIDE SEQUENCE</scope>
</reference>
<sequence>MVQRHLSKVSNLLCPSPQKCANYFFLFFLFFIHKPDGLRFREEFTRPGLRSSH</sequence>
<proteinExistence type="predicted"/>
<protein>
    <submittedName>
        <fullName evidence="1">Uncharacterized protein</fullName>
    </submittedName>
</protein>
<evidence type="ECO:0000313" key="1">
    <source>
        <dbReference type="EMBL" id="JAH13555.1"/>
    </source>
</evidence>
<dbReference type="EMBL" id="GBXM01095022">
    <property type="protein sequence ID" value="JAH13555.1"/>
    <property type="molecule type" value="Transcribed_RNA"/>
</dbReference>